<dbReference type="PROSITE" id="PS51257">
    <property type="entry name" value="PROKAR_LIPOPROTEIN"/>
    <property type="match status" value="1"/>
</dbReference>
<accession>A0ABZ2AH24</accession>
<keyword evidence="2" id="KW-0732">Signal</keyword>
<evidence type="ECO:0000313" key="4">
    <source>
        <dbReference type="Proteomes" id="UP001431935"/>
    </source>
</evidence>
<feature type="signal peptide" evidence="2">
    <location>
        <begin position="1"/>
        <end position="21"/>
    </location>
</feature>
<gene>
    <name evidence="3" type="ORF">V2E26_02915</name>
</gene>
<keyword evidence="4" id="KW-1185">Reference proteome</keyword>
<sequence length="435" mass="48850">MKKTWKYLLPLASFSAVPVVAISCSDPTPQKTAIEKEFEKINKLIKEDNTLSASVKVKLSGEISKARLEINKVEKDEDIKPILNKFIANVALILLNKEDQSGDPSSSNEASSKEDQIANQLKNIFVISETNKEENAKKLLQKQVKIWFERKNKVIIETDKNAKPDFNNPSTIFTITNSDVLGSTQLVNAVKPTYVNSRQQTKLSSQLDYEIKIKSQTDNAEGNTKTVEFDVIVEYKVATYSNSGEHEISKVKNTSTISLSATVDKNTSLDSSSSSTTEEGTTTTEADPEIKAIDDWAETTKNQLELNSAVDKEDLKTRLKEKSYDLYFSYKTFKVAKVAKGAHPQWKELTDSDFVLNPKSGFEWQPGGKQYQIAHPTNSTYKRKNFTNINTQLDYEVKEEGGKFILVLKYKGALFIKGQQPKIGTKTISWELEIA</sequence>
<dbReference type="RefSeq" id="WP_330463384.1">
    <property type="nucleotide sequence ID" value="NZ_CP143578.1"/>
</dbReference>
<feature type="chain" id="PRO_5045977702" description="Lipoprotein-associated type-17 domain-containing protein" evidence="2">
    <location>
        <begin position="22"/>
        <end position="435"/>
    </location>
</feature>
<feature type="region of interest" description="Disordered" evidence="1">
    <location>
        <begin position="266"/>
        <end position="286"/>
    </location>
</feature>
<protein>
    <recommendedName>
        <fullName evidence="5">Lipoprotein-associated type-17 domain-containing protein</fullName>
    </recommendedName>
</protein>
<dbReference type="Proteomes" id="UP001431935">
    <property type="component" value="Chromosome"/>
</dbReference>
<evidence type="ECO:0000256" key="2">
    <source>
        <dbReference type="SAM" id="SignalP"/>
    </source>
</evidence>
<reference evidence="3" key="1">
    <citation type="submission" date="2024-01" db="EMBL/GenBank/DDBJ databases">
        <title>Complete genome sequence of Mycoplasma gateae strain 3700.</title>
        <authorList>
            <person name="Spergser J."/>
        </authorList>
    </citation>
    <scope>NUCLEOTIDE SEQUENCE [LARGE SCALE GENOMIC DNA]</scope>
    <source>
        <strain evidence="3">3700</strain>
    </source>
</reference>
<dbReference type="EMBL" id="CP143578">
    <property type="protein sequence ID" value="WVN21345.1"/>
    <property type="molecule type" value="Genomic_DNA"/>
</dbReference>
<organism evidence="3 4">
    <name type="scientific">Metamycoplasma gateae</name>
    <dbReference type="NCBI Taxonomy" id="35769"/>
    <lineage>
        <taxon>Bacteria</taxon>
        <taxon>Bacillati</taxon>
        <taxon>Mycoplasmatota</taxon>
        <taxon>Mycoplasmoidales</taxon>
        <taxon>Metamycoplasmataceae</taxon>
        <taxon>Metamycoplasma</taxon>
    </lineage>
</organism>
<evidence type="ECO:0000313" key="3">
    <source>
        <dbReference type="EMBL" id="WVN21345.1"/>
    </source>
</evidence>
<evidence type="ECO:0000256" key="1">
    <source>
        <dbReference type="SAM" id="MobiDB-lite"/>
    </source>
</evidence>
<feature type="compositionally biased region" description="Low complexity" evidence="1">
    <location>
        <begin position="268"/>
        <end position="285"/>
    </location>
</feature>
<name>A0ABZ2AH24_9BACT</name>
<evidence type="ECO:0008006" key="5">
    <source>
        <dbReference type="Google" id="ProtNLM"/>
    </source>
</evidence>
<proteinExistence type="predicted"/>